<name>A0ABQ8P2I4_9CRYT</name>
<dbReference type="EMBL" id="JAPCXB010000160">
    <property type="protein sequence ID" value="KAJ1605814.1"/>
    <property type="molecule type" value="Genomic_DNA"/>
</dbReference>
<sequence>MSAACGLAAADQNRLSWLFSQEQLLGFSVCLVAGPPIQSTQTCFFCILLRLGTGALRLACAWNPLQKREWGPELPDPSSFATERVCHDLNLFPALSNTRLVLVVAVWLGLCLVFSATKRPPRCQLGQTQSPLSDCWLGSATCTLYGHSGGLESVKFSTYDAKFQTGVQHLREVESYWGLQLDCFLQRERRGGGGASVGMSDSRASELRFCIP</sequence>
<keyword evidence="2" id="KW-1185">Reference proteome</keyword>
<evidence type="ECO:0000313" key="2">
    <source>
        <dbReference type="Proteomes" id="UP001071777"/>
    </source>
</evidence>
<reference evidence="1" key="1">
    <citation type="submission" date="2022-10" db="EMBL/GenBank/DDBJ databases">
        <title>Adaptive evolution leads to modifications in subtelomeric GC content in a zoonotic Cryptosporidium species.</title>
        <authorList>
            <person name="Li J."/>
            <person name="Feng Y."/>
            <person name="Xiao L."/>
        </authorList>
    </citation>
    <scope>NUCLEOTIDE SEQUENCE</scope>
    <source>
        <strain evidence="1">25894</strain>
    </source>
</reference>
<organism evidence="1 2">
    <name type="scientific">Cryptosporidium canis</name>
    <dbReference type="NCBI Taxonomy" id="195482"/>
    <lineage>
        <taxon>Eukaryota</taxon>
        <taxon>Sar</taxon>
        <taxon>Alveolata</taxon>
        <taxon>Apicomplexa</taxon>
        <taxon>Conoidasida</taxon>
        <taxon>Coccidia</taxon>
        <taxon>Eucoccidiorida</taxon>
        <taxon>Eimeriorina</taxon>
        <taxon>Cryptosporidiidae</taxon>
        <taxon>Cryptosporidium</taxon>
    </lineage>
</organism>
<protein>
    <submittedName>
        <fullName evidence="1">Uncharacterized protein</fullName>
    </submittedName>
</protein>
<dbReference type="Proteomes" id="UP001071777">
    <property type="component" value="Unassembled WGS sequence"/>
</dbReference>
<accession>A0ABQ8P2I4</accession>
<evidence type="ECO:0000313" key="1">
    <source>
        <dbReference type="EMBL" id="KAJ1605814.1"/>
    </source>
</evidence>
<gene>
    <name evidence="1" type="ORF">OJ252_3382</name>
</gene>
<proteinExistence type="predicted"/>
<comment type="caution">
    <text evidence="1">The sequence shown here is derived from an EMBL/GenBank/DDBJ whole genome shotgun (WGS) entry which is preliminary data.</text>
</comment>